<dbReference type="GO" id="GO:0009062">
    <property type="term" value="P:fatty acid catabolic process"/>
    <property type="evidence" value="ECO:0007669"/>
    <property type="project" value="TreeGrafter"/>
</dbReference>
<evidence type="ECO:0000256" key="4">
    <source>
        <dbReference type="ARBA" id="ARBA00023098"/>
    </source>
</evidence>
<dbReference type="SUPFAM" id="SSF54637">
    <property type="entry name" value="Thioesterase/thiol ester dehydrase-isomerase"/>
    <property type="match status" value="2"/>
</dbReference>
<evidence type="ECO:0000313" key="11">
    <source>
        <dbReference type="EMBL" id="SNZ19822.1"/>
    </source>
</evidence>
<gene>
    <name evidence="11" type="ORF">SAMN06265368_2916</name>
</gene>
<feature type="domain" description="Acyl-CoA thioesterase 2 C-terminal" evidence="9">
    <location>
        <begin position="150"/>
        <end position="281"/>
    </location>
</feature>
<dbReference type="Proteomes" id="UP000219439">
    <property type="component" value="Unassembled WGS sequence"/>
</dbReference>
<dbReference type="OrthoDB" id="9781019at2"/>
<dbReference type="GO" id="GO:0006637">
    <property type="term" value="P:acyl-CoA metabolic process"/>
    <property type="evidence" value="ECO:0007669"/>
    <property type="project" value="InterPro"/>
</dbReference>
<keyword evidence="4" id="KW-0443">Lipid metabolism</keyword>
<name>A0A285PDP0_9HYPH</name>
<dbReference type="InterPro" id="IPR049449">
    <property type="entry name" value="TesB_ACOT8-like_N"/>
</dbReference>
<evidence type="ECO:0000256" key="3">
    <source>
        <dbReference type="ARBA" id="ARBA00022801"/>
    </source>
</evidence>
<sequence length="289" mass="32770">MSSAVDKLLTILDLEPLEHNLFRGRSPDDGWQRVFGGQVIGQALVAASRTVDPEREAHSLHGYFMRPGDPSVPIIYEVDRIRDGRSFCTRRVVAIQHGKAIFTMAASYHKKEPGLEHQIDMPDVPMPEDLPNERELVEAFMAKAPDNIKAYFRKERPIELRPVNMEHYTSNKKFKPIQNIWVKVNGDLPDDPAIHRCALAYLSDMTLLDTSLFVHGRSVFNKDVAPASLDHAMWFHSDFRADEWLLYSQDSPSTSGARGFNRGSLYTREGKLIASAVQEGLIRIIDKKD</sequence>
<dbReference type="InterPro" id="IPR029069">
    <property type="entry name" value="HotDog_dom_sf"/>
</dbReference>
<dbReference type="NCBIfam" id="TIGR00189">
    <property type="entry name" value="tesB"/>
    <property type="match status" value="1"/>
</dbReference>
<proteinExistence type="inferred from homology"/>
<evidence type="ECO:0000313" key="12">
    <source>
        <dbReference type="Proteomes" id="UP000219439"/>
    </source>
</evidence>
<evidence type="ECO:0000256" key="6">
    <source>
        <dbReference type="ARBA" id="ARBA00050943"/>
    </source>
</evidence>
<dbReference type="AlphaFoldDB" id="A0A285PDP0"/>
<dbReference type="GO" id="GO:0047617">
    <property type="term" value="F:fatty acyl-CoA hydrolase activity"/>
    <property type="evidence" value="ECO:0007669"/>
    <property type="project" value="UniProtKB-EC"/>
</dbReference>
<evidence type="ECO:0000256" key="2">
    <source>
        <dbReference type="ARBA" id="ARBA00011881"/>
    </source>
</evidence>
<comment type="subunit">
    <text evidence="2">Homotetramer.</text>
</comment>
<protein>
    <recommendedName>
        <fullName evidence="7">Acyl-CoA thioesterase 2</fullName>
        <ecNumber evidence="5">3.1.2.20</ecNumber>
    </recommendedName>
    <alternativeName>
        <fullName evidence="8">Thioesterase II</fullName>
    </alternativeName>
</protein>
<evidence type="ECO:0000256" key="1">
    <source>
        <dbReference type="ARBA" id="ARBA00006538"/>
    </source>
</evidence>
<dbReference type="Gene3D" id="2.40.160.210">
    <property type="entry name" value="Acyl-CoA thioesterase, double hotdog domain"/>
    <property type="match status" value="1"/>
</dbReference>
<comment type="catalytic activity">
    <reaction evidence="6">
        <text>a fatty acyl-CoA + H2O = a fatty acid + CoA + H(+)</text>
        <dbReference type="Rhea" id="RHEA:16781"/>
        <dbReference type="ChEBI" id="CHEBI:15377"/>
        <dbReference type="ChEBI" id="CHEBI:15378"/>
        <dbReference type="ChEBI" id="CHEBI:28868"/>
        <dbReference type="ChEBI" id="CHEBI:57287"/>
        <dbReference type="ChEBI" id="CHEBI:77636"/>
        <dbReference type="EC" id="3.1.2.20"/>
    </reaction>
    <physiologicalReaction direction="left-to-right" evidence="6">
        <dbReference type="Rhea" id="RHEA:16782"/>
    </physiologicalReaction>
</comment>
<evidence type="ECO:0000259" key="9">
    <source>
        <dbReference type="Pfam" id="PF02551"/>
    </source>
</evidence>
<keyword evidence="12" id="KW-1185">Reference proteome</keyword>
<accession>A0A285PDP0</accession>
<keyword evidence="3" id="KW-0378">Hydrolase</keyword>
<dbReference type="Pfam" id="PF02551">
    <property type="entry name" value="Acyl_CoA_thio"/>
    <property type="match status" value="1"/>
</dbReference>
<comment type="similarity">
    <text evidence="1">Belongs to the C/M/P thioester hydrolase family.</text>
</comment>
<dbReference type="Pfam" id="PF13622">
    <property type="entry name" value="4HBT_3"/>
    <property type="match status" value="1"/>
</dbReference>
<evidence type="ECO:0000259" key="10">
    <source>
        <dbReference type="Pfam" id="PF13622"/>
    </source>
</evidence>
<dbReference type="RefSeq" id="WP_097154201.1">
    <property type="nucleotide sequence ID" value="NZ_OBEL01000003.1"/>
</dbReference>
<dbReference type="EMBL" id="OBEL01000003">
    <property type="protein sequence ID" value="SNZ19822.1"/>
    <property type="molecule type" value="Genomic_DNA"/>
</dbReference>
<dbReference type="InterPro" id="IPR042171">
    <property type="entry name" value="Acyl-CoA_hotdog"/>
</dbReference>
<dbReference type="FunFam" id="2.40.160.210:FF:000001">
    <property type="entry name" value="Acyl-CoA thioesterase II"/>
    <property type="match status" value="1"/>
</dbReference>
<dbReference type="PANTHER" id="PTHR11066:SF34">
    <property type="entry name" value="ACYL-COENZYME A THIOESTERASE 8"/>
    <property type="match status" value="1"/>
</dbReference>
<dbReference type="CDD" id="cd03445">
    <property type="entry name" value="Thioesterase_II_repeat2"/>
    <property type="match status" value="1"/>
</dbReference>
<dbReference type="InterPro" id="IPR003703">
    <property type="entry name" value="Acyl_CoA_thio"/>
</dbReference>
<organism evidence="11 12">
    <name type="scientific">Cohaesibacter gelatinilyticus</name>
    <dbReference type="NCBI Taxonomy" id="372072"/>
    <lineage>
        <taxon>Bacteria</taxon>
        <taxon>Pseudomonadati</taxon>
        <taxon>Pseudomonadota</taxon>
        <taxon>Alphaproteobacteria</taxon>
        <taxon>Hyphomicrobiales</taxon>
        <taxon>Cohaesibacteraceae</taxon>
    </lineage>
</organism>
<dbReference type="PANTHER" id="PTHR11066">
    <property type="entry name" value="ACYL-COA THIOESTERASE"/>
    <property type="match status" value="1"/>
</dbReference>
<evidence type="ECO:0000256" key="5">
    <source>
        <dbReference type="ARBA" id="ARBA00038894"/>
    </source>
</evidence>
<dbReference type="EC" id="3.1.2.20" evidence="5"/>
<dbReference type="CDD" id="cd03444">
    <property type="entry name" value="Thioesterase_II_repeat1"/>
    <property type="match status" value="1"/>
</dbReference>
<dbReference type="InterPro" id="IPR025652">
    <property type="entry name" value="TesB_C"/>
</dbReference>
<reference evidence="11 12" key="1">
    <citation type="submission" date="2017-09" db="EMBL/GenBank/DDBJ databases">
        <authorList>
            <person name="Ehlers B."/>
            <person name="Leendertz F.H."/>
        </authorList>
    </citation>
    <scope>NUCLEOTIDE SEQUENCE [LARGE SCALE GENOMIC DNA]</scope>
    <source>
        <strain evidence="11 12">DSM 18289</strain>
    </source>
</reference>
<evidence type="ECO:0000256" key="8">
    <source>
        <dbReference type="ARBA" id="ARBA00079653"/>
    </source>
</evidence>
<feature type="domain" description="Acyl-CoA thioesterase-like N-terminal HotDog" evidence="10">
    <location>
        <begin position="29"/>
        <end position="108"/>
    </location>
</feature>
<evidence type="ECO:0000256" key="7">
    <source>
        <dbReference type="ARBA" id="ARBA00071120"/>
    </source>
</evidence>